<evidence type="ECO:0000256" key="4">
    <source>
        <dbReference type="RuleBase" id="RU004262"/>
    </source>
</evidence>
<dbReference type="PRINTS" id="PR00821">
    <property type="entry name" value="TAGLIPASE"/>
</dbReference>
<dbReference type="InterPro" id="IPR000734">
    <property type="entry name" value="TAG_lipase"/>
</dbReference>
<evidence type="ECO:0000313" key="7">
    <source>
        <dbReference type="EMBL" id="EEB14141.1"/>
    </source>
</evidence>
<dbReference type="Pfam" id="PF00151">
    <property type="entry name" value="Lipase"/>
    <property type="match status" value="1"/>
</dbReference>
<protein>
    <submittedName>
        <fullName evidence="7">Ves G 1 allergen, putative</fullName>
        <ecNumber evidence="7">3.1.1.3</ecNumber>
    </submittedName>
</protein>
<feature type="chain" id="PRO_5011412514" evidence="5">
    <location>
        <begin position="25"/>
        <end position="313"/>
    </location>
</feature>
<keyword evidence="9" id="KW-1185">Reference proteome</keyword>
<dbReference type="OrthoDB" id="199913at2759"/>
<evidence type="ECO:0000256" key="1">
    <source>
        <dbReference type="ARBA" id="ARBA00004613"/>
    </source>
</evidence>
<dbReference type="InterPro" id="IPR029058">
    <property type="entry name" value="AB_hydrolase_fold"/>
</dbReference>
<reference evidence="8" key="3">
    <citation type="submission" date="2020-05" db="UniProtKB">
        <authorList>
            <consortium name="EnsemblMetazoa"/>
        </authorList>
    </citation>
    <scope>IDENTIFICATION</scope>
    <source>
        <strain evidence="8">USDA</strain>
    </source>
</reference>
<evidence type="ECO:0000259" key="6">
    <source>
        <dbReference type="Pfam" id="PF00151"/>
    </source>
</evidence>
<dbReference type="InParanoid" id="E0VL85"/>
<gene>
    <name evidence="8" type="primary">8229503</name>
    <name evidence="7" type="ORF">Phum_PHUM284070</name>
</gene>
<name>E0VL85_PEDHC</name>
<accession>E0VL85</accession>
<evidence type="ECO:0000256" key="5">
    <source>
        <dbReference type="SAM" id="SignalP"/>
    </source>
</evidence>
<organism>
    <name type="scientific">Pediculus humanus subsp. corporis</name>
    <name type="common">Body louse</name>
    <dbReference type="NCBI Taxonomy" id="121224"/>
    <lineage>
        <taxon>Eukaryota</taxon>
        <taxon>Metazoa</taxon>
        <taxon>Ecdysozoa</taxon>
        <taxon>Arthropoda</taxon>
        <taxon>Hexapoda</taxon>
        <taxon>Insecta</taxon>
        <taxon>Pterygota</taxon>
        <taxon>Neoptera</taxon>
        <taxon>Paraneoptera</taxon>
        <taxon>Psocodea</taxon>
        <taxon>Troctomorpha</taxon>
        <taxon>Phthiraptera</taxon>
        <taxon>Anoplura</taxon>
        <taxon>Pediculidae</taxon>
        <taxon>Pediculus</taxon>
    </lineage>
</organism>
<dbReference type="SUPFAM" id="SSF53474">
    <property type="entry name" value="alpha/beta-Hydrolases"/>
    <property type="match status" value="1"/>
</dbReference>
<dbReference type="VEuPathDB" id="VectorBase:PHUM284070"/>
<comment type="subcellular location">
    <subcellularLocation>
        <location evidence="1">Secreted</location>
    </subcellularLocation>
</comment>
<comment type="similarity">
    <text evidence="2 4">Belongs to the AB hydrolase superfamily. Lipase family.</text>
</comment>
<evidence type="ECO:0000256" key="2">
    <source>
        <dbReference type="ARBA" id="ARBA00010701"/>
    </source>
</evidence>
<evidence type="ECO:0000313" key="9">
    <source>
        <dbReference type="Proteomes" id="UP000009046"/>
    </source>
</evidence>
<dbReference type="KEGG" id="phu:Phum_PHUM284070"/>
<keyword evidence="3" id="KW-0964">Secreted</keyword>
<dbReference type="GeneID" id="8229503"/>
<dbReference type="EnsemblMetazoa" id="PHUM284070-RA">
    <property type="protein sequence ID" value="PHUM284070-PA"/>
    <property type="gene ID" value="PHUM284070"/>
</dbReference>
<dbReference type="EC" id="3.1.1.3" evidence="7"/>
<feature type="domain" description="Lipase" evidence="6">
    <location>
        <begin position="64"/>
        <end position="309"/>
    </location>
</feature>
<dbReference type="RefSeq" id="XP_002426879.1">
    <property type="nucleotide sequence ID" value="XM_002426834.1"/>
</dbReference>
<dbReference type="PANTHER" id="PTHR11610">
    <property type="entry name" value="LIPASE"/>
    <property type="match status" value="1"/>
</dbReference>
<dbReference type="HOGENOM" id="CLU_027171_2_1_1"/>
<dbReference type="CTD" id="8229503"/>
<reference evidence="7" key="1">
    <citation type="submission" date="2007-04" db="EMBL/GenBank/DDBJ databases">
        <title>Annotation of Pediculus humanus corporis strain USDA.</title>
        <authorList>
            <person name="Kirkness E."/>
            <person name="Hannick L."/>
            <person name="Hass B."/>
            <person name="Bruggner R."/>
            <person name="Lawson D."/>
            <person name="Bidwell S."/>
            <person name="Joardar V."/>
            <person name="Caler E."/>
            <person name="Walenz B."/>
            <person name="Inman J."/>
            <person name="Schobel S."/>
            <person name="Galinsky K."/>
            <person name="Amedeo P."/>
            <person name="Strausberg R."/>
        </authorList>
    </citation>
    <scope>NUCLEOTIDE SEQUENCE</scope>
    <source>
        <strain evidence="7">USDA</strain>
    </source>
</reference>
<dbReference type="Proteomes" id="UP000009046">
    <property type="component" value="Unassembled WGS sequence"/>
</dbReference>
<proteinExistence type="inferred from homology"/>
<keyword evidence="7" id="KW-0378">Hydrolase</keyword>
<evidence type="ECO:0000313" key="8">
    <source>
        <dbReference type="EnsemblMetazoa" id="PHUM284070-PA"/>
    </source>
</evidence>
<reference evidence="7" key="2">
    <citation type="submission" date="2007-04" db="EMBL/GenBank/DDBJ databases">
        <title>The genome of the human body louse.</title>
        <authorList>
            <consortium name="The Human Body Louse Genome Consortium"/>
            <person name="Kirkness E."/>
            <person name="Walenz B."/>
            <person name="Hass B."/>
            <person name="Bruggner R."/>
            <person name="Strausberg R."/>
        </authorList>
    </citation>
    <scope>NUCLEOTIDE SEQUENCE</scope>
    <source>
        <strain evidence="7">USDA</strain>
    </source>
</reference>
<dbReference type="GO" id="GO:0004806">
    <property type="term" value="F:triacylglycerol lipase activity"/>
    <property type="evidence" value="ECO:0007669"/>
    <property type="project" value="UniProtKB-EC"/>
</dbReference>
<dbReference type="GO" id="GO:0005615">
    <property type="term" value="C:extracellular space"/>
    <property type="evidence" value="ECO:0007669"/>
    <property type="project" value="TreeGrafter"/>
</dbReference>
<dbReference type="Gene3D" id="3.40.50.1820">
    <property type="entry name" value="alpha/beta hydrolase"/>
    <property type="match status" value="1"/>
</dbReference>
<dbReference type="InterPro" id="IPR013818">
    <property type="entry name" value="Lipase"/>
</dbReference>
<dbReference type="OMA" id="TICAFFI"/>
<dbReference type="EMBL" id="DS235271">
    <property type="protein sequence ID" value="EEB14141.1"/>
    <property type="molecule type" value="Genomic_DNA"/>
</dbReference>
<dbReference type="AlphaFoldDB" id="E0VL85"/>
<keyword evidence="5" id="KW-0732">Signal</keyword>
<feature type="signal peptide" evidence="5">
    <location>
        <begin position="1"/>
        <end position="24"/>
    </location>
</feature>
<sequence>MNTTIIITICAFFIIISFQDSSNGLLLNVFDKSFLRSNTLDNEMIYTLYTRYVYFIKYNINVWSNNPQGVRLYNNDRSSVLSSSFDNTLPTIFATHGFMGLGDSPWITEMKTEFLMAENVNFISVDWSQCARNIFYDQVVVCMKENAYKLGQFLIFLQREANLNFSNTHLIGHSLGAHMMGLATKVLPYRKAIGRVTGLDPAAPLFEHVPPSERINPHVAQFVDIIHSSIVFVGLKKPLGTVDFYPNGGFFQPECEHYNITCHHRASQKYFINTINLSQRYKYPARQCPSVHHASKGICNGQTGFMGYESYRR</sequence>
<dbReference type="EMBL" id="AAZO01003301">
    <property type="status" value="NOT_ANNOTATED_CDS"/>
    <property type="molecule type" value="Genomic_DNA"/>
</dbReference>
<evidence type="ECO:0000256" key="3">
    <source>
        <dbReference type="ARBA" id="ARBA00022525"/>
    </source>
</evidence>
<dbReference type="GO" id="GO:0016042">
    <property type="term" value="P:lipid catabolic process"/>
    <property type="evidence" value="ECO:0007669"/>
    <property type="project" value="TreeGrafter"/>
</dbReference>